<proteinExistence type="predicted"/>
<protein>
    <recommendedName>
        <fullName evidence="2">ChsH2 C-terminal OB-fold domain-containing protein</fullName>
    </recommendedName>
</protein>
<sequence length="137" mass="14396">MSSGFPLVERDEASAAFYDAAARGELLMQRGPSGTVLPPEARTDPDSGSADLEPVVVSGEGRLVSWVVVHQAPLPALAEAVPYVSAVVELAEGPWLMVRLLTDDPAGLRAGAPVRVRFVPSGPEEEPGEVLPVFEPV</sequence>
<feature type="domain" description="ChsH2 C-terminal OB-fold" evidence="2">
    <location>
        <begin position="55"/>
        <end position="119"/>
    </location>
</feature>
<evidence type="ECO:0000259" key="2">
    <source>
        <dbReference type="Pfam" id="PF01796"/>
    </source>
</evidence>
<evidence type="ECO:0000313" key="3">
    <source>
        <dbReference type="EMBL" id="GAA4689190.1"/>
    </source>
</evidence>
<keyword evidence="4" id="KW-1185">Reference proteome</keyword>
<name>A0ABP8WG61_9PSEU</name>
<reference evidence="4" key="1">
    <citation type="journal article" date="2019" name="Int. J. Syst. Evol. Microbiol.">
        <title>The Global Catalogue of Microorganisms (GCM) 10K type strain sequencing project: providing services to taxonomists for standard genome sequencing and annotation.</title>
        <authorList>
            <consortium name="The Broad Institute Genomics Platform"/>
            <consortium name="The Broad Institute Genome Sequencing Center for Infectious Disease"/>
            <person name="Wu L."/>
            <person name="Ma J."/>
        </authorList>
    </citation>
    <scope>NUCLEOTIDE SEQUENCE [LARGE SCALE GENOMIC DNA]</scope>
    <source>
        <strain evidence="4">JCM 18055</strain>
    </source>
</reference>
<dbReference type="RefSeq" id="WP_345380780.1">
    <property type="nucleotide sequence ID" value="NZ_BAABIC010000008.1"/>
</dbReference>
<dbReference type="PANTHER" id="PTHR34075:SF5">
    <property type="entry name" value="BLR3430 PROTEIN"/>
    <property type="match status" value="1"/>
</dbReference>
<evidence type="ECO:0000313" key="4">
    <source>
        <dbReference type="Proteomes" id="UP001500325"/>
    </source>
</evidence>
<organism evidence="3 4">
    <name type="scientific">Pseudonocardia yuanmonensis</name>
    <dbReference type="NCBI Taxonomy" id="1095914"/>
    <lineage>
        <taxon>Bacteria</taxon>
        <taxon>Bacillati</taxon>
        <taxon>Actinomycetota</taxon>
        <taxon>Actinomycetes</taxon>
        <taxon>Pseudonocardiales</taxon>
        <taxon>Pseudonocardiaceae</taxon>
        <taxon>Pseudonocardia</taxon>
    </lineage>
</organism>
<accession>A0ABP8WG61</accession>
<gene>
    <name evidence="3" type="ORF">GCM10023215_26700</name>
</gene>
<dbReference type="EMBL" id="BAABIC010000008">
    <property type="protein sequence ID" value="GAA4689190.1"/>
    <property type="molecule type" value="Genomic_DNA"/>
</dbReference>
<comment type="caution">
    <text evidence="3">The sequence shown here is derived from an EMBL/GenBank/DDBJ whole genome shotgun (WGS) entry which is preliminary data.</text>
</comment>
<dbReference type="InterPro" id="IPR002878">
    <property type="entry name" value="ChsH2_C"/>
</dbReference>
<evidence type="ECO:0000256" key="1">
    <source>
        <dbReference type="SAM" id="MobiDB-lite"/>
    </source>
</evidence>
<dbReference type="Pfam" id="PF01796">
    <property type="entry name" value="OB_ChsH2_C"/>
    <property type="match status" value="1"/>
</dbReference>
<dbReference type="Proteomes" id="UP001500325">
    <property type="component" value="Unassembled WGS sequence"/>
</dbReference>
<dbReference type="PANTHER" id="PTHR34075">
    <property type="entry name" value="BLR3430 PROTEIN"/>
    <property type="match status" value="1"/>
</dbReference>
<dbReference type="InterPro" id="IPR052513">
    <property type="entry name" value="Thioester_dehydratase-like"/>
</dbReference>
<dbReference type="InterPro" id="IPR012340">
    <property type="entry name" value="NA-bd_OB-fold"/>
</dbReference>
<dbReference type="SUPFAM" id="SSF50249">
    <property type="entry name" value="Nucleic acid-binding proteins"/>
    <property type="match status" value="1"/>
</dbReference>
<feature type="region of interest" description="Disordered" evidence="1">
    <location>
        <begin position="29"/>
        <end position="51"/>
    </location>
</feature>